<sequence>MGLPAWEEGCFEAISHAVFKFDILVGAPFGVGQIGEYSLARIKPSCKLYPPWKPSLVVVDETGRIPEVRWWITVSVFPDAVILIIGDTGQSKPTPSSVRQLTDQAHGRNPKPEWKCVFGYKRTLSIFKRVEACDQILGHLSNDRRNRGDIANWAREESWPRS</sequence>
<dbReference type="EMBL" id="JAATWM020000007">
    <property type="protein sequence ID" value="KAF9879533.1"/>
    <property type="molecule type" value="Genomic_DNA"/>
</dbReference>
<dbReference type="Proteomes" id="UP000781932">
    <property type="component" value="Unassembled WGS sequence"/>
</dbReference>
<dbReference type="AlphaFoldDB" id="A0A9P6I999"/>
<evidence type="ECO:0000313" key="2">
    <source>
        <dbReference type="Proteomes" id="UP000781932"/>
    </source>
</evidence>
<gene>
    <name evidence="1" type="ORF">CkaCkLH20_03076</name>
</gene>
<organism evidence="1 2">
    <name type="scientific">Colletotrichum karsti</name>
    <dbReference type="NCBI Taxonomy" id="1095194"/>
    <lineage>
        <taxon>Eukaryota</taxon>
        <taxon>Fungi</taxon>
        <taxon>Dikarya</taxon>
        <taxon>Ascomycota</taxon>
        <taxon>Pezizomycotina</taxon>
        <taxon>Sordariomycetes</taxon>
        <taxon>Hypocreomycetidae</taxon>
        <taxon>Glomerellales</taxon>
        <taxon>Glomerellaceae</taxon>
        <taxon>Colletotrichum</taxon>
        <taxon>Colletotrichum boninense species complex</taxon>
    </lineage>
</organism>
<accession>A0A9P6I999</accession>
<evidence type="ECO:0008006" key="3">
    <source>
        <dbReference type="Google" id="ProtNLM"/>
    </source>
</evidence>
<protein>
    <recommendedName>
        <fullName evidence="3">DNA2/NAM7 helicase helicase domain-containing protein</fullName>
    </recommendedName>
</protein>
<dbReference type="RefSeq" id="XP_038748994.1">
    <property type="nucleotide sequence ID" value="XM_038885795.1"/>
</dbReference>
<keyword evidence="2" id="KW-1185">Reference proteome</keyword>
<reference evidence="1" key="2">
    <citation type="submission" date="2020-11" db="EMBL/GenBank/DDBJ databases">
        <title>Whole genome sequencing of Colletotrichum sp.</title>
        <authorList>
            <person name="Li H."/>
        </authorList>
    </citation>
    <scope>NUCLEOTIDE SEQUENCE</scope>
    <source>
        <strain evidence="1">CkLH20</strain>
    </source>
</reference>
<proteinExistence type="predicted"/>
<evidence type="ECO:0000313" key="1">
    <source>
        <dbReference type="EMBL" id="KAF9879533.1"/>
    </source>
</evidence>
<comment type="caution">
    <text evidence="1">The sequence shown here is derived from an EMBL/GenBank/DDBJ whole genome shotgun (WGS) entry which is preliminary data.</text>
</comment>
<dbReference type="GeneID" id="62158869"/>
<name>A0A9P6I999_9PEZI</name>
<dbReference type="OrthoDB" id="6513042at2759"/>
<reference evidence="1" key="1">
    <citation type="submission" date="2020-03" db="EMBL/GenBank/DDBJ databases">
        <authorList>
            <person name="He L."/>
        </authorList>
    </citation>
    <scope>NUCLEOTIDE SEQUENCE</scope>
    <source>
        <strain evidence="1">CkLH20</strain>
    </source>
</reference>